<evidence type="ECO:0000256" key="1">
    <source>
        <dbReference type="ARBA" id="ARBA00022737"/>
    </source>
</evidence>
<dbReference type="GeneID" id="106168133"/>
<dbReference type="InParanoid" id="A0A1S3IYB5"/>
<evidence type="ECO:0000313" key="5">
    <source>
        <dbReference type="RefSeq" id="XP_013402539.1"/>
    </source>
</evidence>
<dbReference type="PROSITE" id="PS50092">
    <property type="entry name" value="TSP1"/>
    <property type="match status" value="1"/>
</dbReference>
<dbReference type="PANTHER" id="PTHR22906">
    <property type="entry name" value="PROPERDIN"/>
    <property type="match status" value="1"/>
</dbReference>
<evidence type="ECO:0000313" key="4">
    <source>
        <dbReference type="Proteomes" id="UP000085678"/>
    </source>
</evidence>
<dbReference type="RefSeq" id="XP_013402539.1">
    <property type="nucleotide sequence ID" value="XM_013547085.1"/>
</dbReference>
<dbReference type="FunFam" id="2.20.100.10:FF:000001">
    <property type="entry name" value="semaphorin-5A isoform X1"/>
    <property type="match status" value="1"/>
</dbReference>
<keyword evidence="2" id="KW-1015">Disulfide bond</keyword>
<sequence length="156" mass="17837">MLALAVYLMLGILVQLSSAAQVGECDPNRSTNQYLRDDSNRCYFYQCEFQNSPHLRARRIKCPSHYVVPTNYGVGIPDTLNPCRHKSYNKWECEESGSWSQWSSWSRCSATCGKGRQGRTRQCRGPSGVMCPGLLREDRDCMIRPCYGEYVEKDFG</sequence>
<keyword evidence="1" id="KW-0677">Repeat</keyword>
<keyword evidence="4" id="KW-1185">Reference proteome</keyword>
<keyword evidence="3" id="KW-0732">Signal</keyword>
<dbReference type="SMART" id="SM00209">
    <property type="entry name" value="TSP1"/>
    <property type="match status" value="1"/>
</dbReference>
<organism evidence="4 5">
    <name type="scientific">Lingula anatina</name>
    <name type="common">Brachiopod</name>
    <name type="synonym">Lingula unguis</name>
    <dbReference type="NCBI Taxonomy" id="7574"/>
    <lineage>
        <taxon>Eukaryota</taxon>
        <taxon>Metazoa</taxon>
        <taxon>Spiralia</taxon>
        <taxon>Lophotrochozoa</taxon>
        <taxon>Brachiopoda</taxon>
        <taxon>Linguliformea</taxon>
        <taxon>Lingulata</taxon>
        <taxon>Lingulida</taxon>
        <taxon>Linguloidea</taxon>
        <taxon>Lingulidae</taxon>
        <taxon>Lingula</taxon>
    </lineage>
</organism>
<name>A0A1S3IYB5_LINAN</name>
<dbReference type="InterPro" id="IPR036383">
    <property type="entry name" value="TSP1_rpt_sf"/>
</dbReference>
<dbReference type="Gene3D" id="2.20.100.10">
    <property type="entry name" value="Thrombospondin type-1 (TSP1) repeat"/>
    <property type="match status" value="1"/>
</dbReference>
<dbReference type="PANTHER" id="PTHR22906:SF21">
    <property type="entry name" value="SEMA DOMAIN-CONTAINING PROTEIN"/>
    <property type="match status" value="1"/>
</dbReference>
<dbReference type="AlphaFoldDB" id="A0A1S3IYB5"/>
<dbReference type="OrthoDB" id="5973910at2759"/>
<evidence type="ECO:0000256" key="3">
    <source>
        <dbReference type="SAM" id="SignalP"/>
    </source>
</evidence>
<accession>A0A1S3IYB5</accession>
<dbReference type="InterPro" id="IPR052065">
    <property type="entry name" value="Compl_asym_regulator"/>
</dbReference>
<dbReference type="InterPro" id="IPR000884">
    <property type="entry name" value="TSP1_rpt"/>
</dbReference>
<reference evidence="5" key="1">
    <citation type="submission" date="2025-08" db="UniProtKB">
        <authorList>
            <consortium name="RefSeq"/>
        </authorList>
    </citation>
    <scope>IDENTIFICATION</scope>
    <source>
        <tissue evidence="5">Gonads</tissue>
    </source>
</reference>
<gene>
    <name evidence="5" type="primary">LOC106168133</name>
</gene>
<proteinExistence type="predicted"/>
<dbReference type="PRINTS" id="PR01705">
    <property type="entry name" value="TSP1REPEAT"/>
</dbReference>
<dbReference type="Pfam" id="PF00090">
    <property type="entry name" value="TSP_1"/>
    <property type="match status" value="1"/>
</dbReference>
<feature type="signal peptide" evidence="3">
    <location>
        <begin position="1"/>
        <end position="19"/>
    </location>
</feature>
<dbReference type="Proteomes" id="UP000085678">
    <property type="component" value="Unplaced"/>
</dbReference>
<dbReference type="SUPFAM" id="SSF82895">
    <property type="entry name" value="TSP-1 type 1 repeat"/>
    <property type="match status" value="1"/>
</dbReference>
<feature type="chain" id="PRO_5010208195" evidence="3">
    <location>
        <begin position="20"/>
        <end position="156"/>
    </location>
</feature>
<evidence type="ECO:0000256" key="2">
    <source>
        <dbReference type="ARBA" id="ARBA00023157"/>
    </source>
</evidence>
<protein>
    <submittedName>
        <fullName evidence="5">Semaphorin-5B</fullName>
    </submittedName>
</protein>
<dbReference type="KEGG" id="lak:106168133"/>